<dbReference type="SUPFAM" id="SSF52129">
    <property type="entry name" value="Caspase-like"/>
    <property type="match status" value="1"/>
</dbReference>
<dbReference type="Gene3D" id="3.40.50.1460">
    <property type="match status" value="1"/>
</dbReference>
<evidence type="ECO:0000313" key="3">
    <source>
        <dbReference type="Proteomes" id="UP000220032"/>
    </source>
</evidence>
<dbReference type="GO" id="GO:0004197">
    <property type="term" value="F:cysteine-type endopeptidase activity"/>
    <property type="evidence" value="ECO:0007669"/>
    <property type="project" value="InterPro"/>
</dbReference>
<accession>A0A2A8ZYI6</accession>
<dbReference type="GO" id="GO:0006508">
    <property type="term" value="P:proteolysis"/>
    <property type="evidence" value="ECO:0007669"/>
    <property type="project" value="InterPro"/>
</dbReference>
<dbReference type="InterPro" id="IPR029030">
    <property type="entry name" value="Caspase-like_dom_sf"/>
</dbReference>
<organism evidence="2 3">
    <name type="scientific">Bacillus cereus</name>
    <dbReference type="NCBI Taxonomy" id="1396"/>
    <lineage>
        <taxon>Bacteria</taxon>
        <taxon>Bacillati</taxon>
        <taxon>Bacillota</taxon>
        <taxon>Bacilli</taxon>
        <taxon>Bacillales</taxon>
        <taxon>Bacillaceae</taxon>
        <taxon>Bacillus</taxon>
        <taxon>Bacillus cereus group</taxon>
    </lineage>
</organism>
<proteinExistence type="predicted"/>
<comment type="caution">
    <text evidence="2">The sequence shown here is derived from an EMBL/GenBank/DDBJ whole genome shotgun (WGS) entry which is preliminary data.</text>
</comment>
<sequence length="490" mass="56675">MGMKIAILIGVSEYKNIANLDACLRDVEVMHELLKQTKVYNEILCIKESVNSSQVKDRIIEFVKKYEGSEEEIDQVFFYFTGHGNTNSSDVYFLLSDYDSTKLKGTSLENSEVDSYLRLLSPKLAVKVIDACYSGIPYIKDDEQLLEKALKESARGKQLKDCYFMFSSQNNEPSHAQGLSYFTESFVQAILDQEEDTTIRFKDITDRISDTFNSIYKEEQTPRFVNQASLTEDFCKITKELKDRVEGKLEDIGAVTSKAVVEDTEEHTLIESIKKATEDYCTDFSEIVNAVDIIGKKIMNFTLPENLSELYELKIFTGYMNREVPIIDIDKSEAVIKLLEEKQSDYFVNVIYEEVEEVKNPYLFSSALYSFKKKKQQPIDLEVKSGEVPFDYISIEFKAKYAVLKSYKCTVLIFLSRLNLLIMNYSAPYKEIAWDQFVTEENGMKWTYRETKIKNIQNLNDNIQKILEQCTDIIFNELGTKFEVKNKETK</sequence>
<dbReference type="PANTHER" id="PTHR22576">
    <property type="entry name" value="MUCOSA ASSOCIATED LYMPHOID TISSUE LYMPHOMA TRANSLOCATION PROTEIN 1/PARACASPASE"/>
    <property type="match status" value="1"/>
</dbReference>
<gene>
    <name evidence="2" type="ORF">CN307_17570</name>
</gene>
<dbReference type="PANTHER" id="PTHR22576:SF37">
    <property type="entry name" value="MUCOSA-ASSOCIATED LYMPHOID TISSUE LYMPHOMA TRANSLOCATION PROTEIN 1"/>
    <property type="match status" value="1"/>
</dbReference>
<name>A0A2A8ZYI6_BACCE</name>
<dbReference type="AlphaFoldDB" id="A0A2A8ZYI6"/>
<dbReference type="Pfam" id="PF00656">
    <property type="entry name" value="Peptidase_C14"/>
    <property type="match status" value="1"/>
</dbReference>
<dbReference type="InterPro" id="IPR011600">
    <property type="entry name" value="Pept_C14_caspase"/>
</dbReference>
<dbReference type="InterPro" id="IPR052039">
    <property type="entry name" value="Caspase-related_regulators"/>
</dbReference>
<protein>
    <recommendedName>
        <fullName evidence="1">Peptidase C14 caspase domain-containing protein</fullName>
    </recommendedName>
</protein>
<dbReference type="EMBL" id="NTRR01000025">
    <property type="protein sequence ID" value="PFE14040.1"/>
    <property type="molecule type" value="Genomic_DNA"/>
</dbReference>
<feature type="domain" description="Peptidase C14 caspase" evidence="1">
    <location>
        <begin position="4"/>
        <end position="232"/>
    </location>
</feature>
<evidence type="ECO:0000313" key="2">
    <source>
        <dbReference type="EMBL" id="PFE14040.1"/>
    </source>
</evidence>
<evidence type="ECO:0000259" key="1">
    <source>
        <dbReference type="Pfam" id="PF00656"/>
    </source>
</evidence>
<reference evidence="2 3" key="1">
    <citation type="submission" date="2017-09" db="EMBL/GenBank/DDBJ databases">
        <title>Large-scale bioinformatics analysis of Bacillus genomes uncovers conserved roles of natural products in bacterial physiology.</title>
        <authorList>
            <consortium name="Agbiome Team Llc"/>
            <person name="Bleich R.M."/>
            <person name="Grubbs K.J."/>
            <person name="Santa Maria K.C."/>
            <person name="Allen S.E."/>
            <person name="Farag S."/>
            <person name="Shank E.A."/>
            <person name="Bowers A."/>
        </authorList>
    </citation>
    <scope>NUCLEOTIDE SEQUENCE [LARGE SCALE GENOMIC DNA]</scope>
    <source>
        <strain evidence="2 3">AFS022681</strain>
    </source>
</reference>
<dbReference type="Proteomes" id="UP000220032">
    <property type="component" value="Unassembled WGS sequence"/>
</dbReference>